<keyword evidence="1" id="KW-0472">Membrane</keyword>
<protein>
    <submittedName>
        <fullName evidence="2">Uncharacterized protein</fullName>
    </submittedName>
</protein>
<keyword evidence="1" id="KW-0812">Transmembrane</keyword>
<name>A0A3P7FQT8_WUCBA</name>
<evidence type="ECO:0000256" key="1">
    <source>
        <dbReference type="SAM" id="Phobius"/>
    </source>
</evidence>
<sequence length="83" mass="9236">MVDYYHNKVDMIVSMMVTSAIISCLLLINTTYQDSISDLGLIENSVVGEPEVECGLDGIEIDVITTYSFFGRLYVQVSKSIAY</sequence>
<keyword evidence="3" id="KW-1185">Reference proteome</keyword>
<evidence type="ECO:0000313" key="3">
    <source>
        <dbReference type="Proteomes" id="UP000270924"/>
    </source>
</evidence>
<proteinExistence type="predicted"/>
<evidence type="ECO:0000313" key="2">
    <source>
        <dbReference type="EMBL" id="VDM13078.1"/>
    </source>
</evidence>
<feature type="transmembrane region" description="Helical" evidence="1">
    <location>
        <begin position="12"/>
        <end position="32"/>
    </location>
</feature>
<reference evidence="2 3" key="1">
    <citation type="submission" date="2018-11" db="EMBL/GenBank/DDBJ databases">
        <authorList>
            <consortium name="Pathogen Informatics"/>
        </authorList>
    </citation>
    <scope>NUCLEOTIDE SEQUENCE [LARGE SCALE GENOMIC DNA]</scope>
</reference>
<organism evidence="2 3">
    <name type="scientific">Wuchereria bancrofti</name>
    <dbReference type="NCBI Taxonomy" id="6293"/>
    <lineage>
        <taxon>Eukaryota</taxon>
        <taxon>Metazoa</taxon>
        <taxon>Ecdysozoa</taxon>
        <taxon>Nematoda</taxon>
        <taxon>Chromadorea</taxon>
        <taxon>Rhabditida</taxon>
        <taxon>Spirurina</taxon>
        <taxon>Spiruromorpha</taxon>
        <taxon>Filarioidea</taxon>
        <taxon>Onchocercidae</taxon>
        <taxon>Wuchereria</taxon>
    </lineage>
</organism>
<keyword evidence="1" id="KW-1133">Transmembrane helix</keyword>
<dbReference type="InParanoid" id="A0A3P7FQT8"/>
<dbReference type="EMBL" id="UYWW01003860">
    <property type="protein sequence ID" value="VDM13078.1"/>
    <property type="molecule type" value="Genomic_DNA"/>
</dbReference>
<gene>
    <name evidence="2" type="ORF">WBA_LOCUS6464</name>
</gene>
<dbReference type="Proteomes" id="UP000270924">
    <property type="component" value="Unassembled WGS sequence"/>
</dbReference>
<dbReference type="AlphaFoldDB" id="A0A3P7FQT8"/>
<dbReference type="OrthoDB" id="6139674at2759"/>
<accession>A0A3P7FQT8</accession>